<feature type="unsure residue" description="D or N" evidence="11">
    <location>
        <position position="557"/>
    </location>
</feature>
<keyword evidence="8 10" id="KW-0325">Glycoprotein</keyword>
<organism evidence="11 12">
    <name type="scientific">Chara braunii</name>
    <name type="common">Braun's stonewort</name>
    <dbReference type="NCBI Taxonomy" id="69332"/>
    <lineage>
        <taxon>Eukaryota</taxon>
        <taxon>Viridiplantae</taxon>
        <taxon>Streptophyta</taxon>
        <taxon>Charophyceae</taxon>
        <taxon>Charales</taxon>
        <taxon>Characeae</taxon>
        <taxon>Chara</taxon>
    </lineage>
</organism>
<keyword evidence="5 10" id="KW-0735">Signal-anchor</keyword>
<dbReference type="GO" id="GO:0008168">
    <property type="term" value="F:methyltransferase activity"/>
    <property type="evidence" value="ECO:0007669"/>
    <property type="project" value="UniProtKB-UniRule"/>
</dbReference>
<keyword evidence="4" id="KW-0812">Transmembrane</keyword>
<dbReference type="EC" id="2.1.1.-" evidence="10"/>
<keyword evidence="6" id="KW-1133">Transmembrane helix</keyword>
<evidence type="ECO:0000256" key="3">
    <source>
        <dbReference type="ARBA" id="ARBA00022679"/>
    </source>
</evidence>
<dbReference type="Pfam" id="PF03141">
    <property type="entry name" value="Methyltransf_29"/>
    <property type="match status" value="1"/>
</dbReference>
<evidence type="ECO:0000256" key="6">
    <source>
        <dbReference type="ARBA" id="ARBA00022989"/>
    </source>
</evidence>
<keyword evidence="3 10" id="KW-0808">Transferase</keyword>
<dbReference type="Proteomes" id="UP000265515">
    <property type="component" value="Unassembled WGS sequence"/>
</dbReference>
<gene>
    <name evidence="11" type="ORF">CBR_g29886</name>
</gene>
<evidence type="ECO:0000256" key="9">
    <source>
        <dbReference type="ARBA" id="ARBA00060399"/>
    </source>
</evidence>
<dbReference type="GO" id="GO:0005768">
    <property type="term" value="C:endosome"/>
    <property type="evidence" value="ECO:0007669"/>
    <property type="project" value="TreeGrafter"/>
</dbReference>
<evidence type="ECO:0000256" key="10">
    <source>
        <dbReference type="RuleBase" id="RU366043"/>
    </source>
</evidence>
<dbReference type="AlphaFoldDB" id="A0A388JWX6"/>
<dbReference type="PANTHER" id="PTHR10108:SF984">
    <property type="entry name" value="METHYLTRANSFERASE PMT21-RELATED"/>
    <property type="match status" value="1"/>
</dbReference>
<dbReference type="FunFam" id="3.40.50.150:FF:000076">
    <property type="entry name" value="probable methyltransferase PMT21"/>
    <property type="match status" value="1"/>
</dbReference>
<evidence type="ECO:0000313" key="11">
    <source>
        <dbReference type="EMBL" id="GBG62278.1"/>
    </source>
</evidence>
<evidence type="ECO:0000313" key="12">
    <source>
        <dbReference type="Proteomes" id="UP000265515"/>
    </source>
</evidence>
<protein>
    <recommendedName>
        <fullName evidence="10">Methyltransferase</fullName>
        <ecNumber evidence="10">2.1.1.-</ecNumber>
    </recommendedName>
</protein>
<dbReference type="PROSITE" id="PS51257">
    <property type="entry name" value="PROKAR_LIPOPROTEIN"/>
    <property type="match status" value="1"/>
</dbReference>
<dbReference type="InterPro" id="IPR004159">
    <property type="entry name" value="Put_SAM_MeTrfase"/>
</dbReference>
<dbReference type="OrthoDB" id="2013972at2759"/>
<evidence type="ECO:0000256" key="8">
    <source>
        <dbReference type="ARBA" id="ARBA00023180"/>
    </source>
</evidence>
<name>A0A388JWX6_CHABU</name>
<comment type="similarity">
    <text evidence="1 10">Belongs to the methyltransferase superfamily.</text>
</comment>
<evidence type="ECO:0000256" key="1">
    <source>
        <dbReference type="ARBA" id="ARBA00008361"/>
    </source>
</evidence>
<evidence type="ECO:0000256" key="4">
    <source>
        <dbReference type="ARBA" id="ARBA00022692"/>
    </source>
</evidence>
<proteinExistence type="inferred from homology"/>
<evidence type="ECO:0000256" key="2">
    <source>
        <dbReference type="ARBA" id="ARBA00022603"/>
    </source>
</evidence>
<dbReference type="STRING" id="69332.A0A388JWX6"/>
<comment type="subcellular location">
    <subcellularLocation>
        <location evidence="9">Endomembrane system</location>
        <topology evidence="9">Single-pass type II membrane protein</topology>
    </subcellularLocation>
    <subcellularLocation>
        <location evidence="10">Membrane</location>
        <topology evidence="10">Single-pass type II membrane protein</topology>
    </subcellularLocation>
</comment>
<dbReference type="GO" id="GO:0005802">
    <property type="term" value="C:trans-Golgi network"/>
    <property type="evidence" value="ECO:0007669"/>
    <property type="project" value="TreeGrafter"/>
</dbReference>
<keyword evidence="7" id="KW-0472">Membrane</keyword>
<dbReference type="GO" id="GO:0032259">
    <property type="term" value="P:methylation"/>
    <property type="evidence" value="ECO:0007669"/>
    <property type="project" value="UniProtKB-KW"/>
</dbReference>
<sequence length="583" mass="66591">MRRQLPFERLTEKNKRILPLAISIAGACTICFFLGSFYCGLREPNVVPRPHTLVVNPPIAFKPCKREFQDFTPCTDPSRWSKHAGNTKGYAARERHCPPKQDRLQCLVPPPPDYKDPIRWPESLNTTWYSNVPYDWIDKQKSNQHWVERKDDKFIFPGGGTMFPHGVGVYVDNLQEVLPPLKDGTIRTALDTGCGVASWGGDLLHRGILPLSFAPKDNHEAQIQFALERGIPAMLGVIATQRLPYPSRAFDMAHCSRCLIPWSANGGLYLTEIARILRPGGFWVLSGPPVNYQRRWRGWETTEEEQRQDLEKLMVTMKSMCFTLYKLEGDFAIWQKPTTNECHKQKKQDGSQPAICDTDAYPADDAWYVPMEPCVTPFPDNFVSTPQRQWRERVNAIPPRILESKDESAAVFQHDVKKWQERVEFYKTVVGELGSNKIRNVMDMNAGYGSFAAALVDMPVWTMNVVSTYGVNTLGAVFDRGLIGTYHDWCEAFSTYPRTYDMLHAAGLFSAEGHRCELTDVMLEMDRILRPNGVVIVRDLDYVVERVANAAKLMRWDCQSFSDDSRSDVSEEVLVCRKEFWTI</sequence>
<dbReference type="InterPro" id="IPR029063">
    <property type="entry name" value="SAM-dependent_MTases_sf"/>
</dbReference>
<comment type="caution">
    <text evidence="11">The sequence shown here is derived from an EMBL/GenBank/DDBJ whole genome shotgun (WGS) entry which is preliminary data.</text>
</comment>
<accession>A0A388JWX6</accession>
<keyword evidence="12" id="KW-1185">Reference proteome</keyword>
<evidence type="ECO:0000256" key="7">
    <source>
        <dbReference type="ARBA" id="ARBA00023136"/>
    </source>
</evidence>
<evidence type="ECO:0000256" key="5">
    <source>
        <dbReference type="ARBA" id="ARBA00022968"/>
    </source>
</evidence>
<dbReference type="SUPFAM" id="SSF53335">
    <property type="entry name" value="S-adenosyl-L-methionine-dependent methyltransferases"/>
    <property type="match status" value="2"/>
</dbReference>
<dbReference type="PANTHER" id="PTHR10108">
    <property type="entry name" value="SAM-DEPENDENT METHYLTRANSFERASE"/>
    <property type="match status" value="1"/>
</dbReference>
<reference evidence="11 12" key="1">
    <citation type="journal article" date="2018" name="Cell">
        <title>The Chara Genome: Secondary Complexity and Implications for Plant Terrestrialization.</title>
        <authorList>
            <person name="Nishiyama T."/>
            <person name="Sakayama H."/>
            <person name="Vries J.D."/>
            <person name="Buschmann H."/>
            <person name="Saint-Marcoux D."/>
            <person name="Ullrich K.K."/>
            <person name="Haas F.B."/>
            <person name="Vanderstraeten L."/>
            <person name="Becker D."/>
            <person name="Lang D."/>
            <person name="Vosolsobe S."/>
            <person name="Rombauts S."/>
            <person name="Wilhelmsson P.K.I."/>
            <person name="Janitza P."/>
            <person name="Kern R."/>
            <person name="Heyl A."/>
            <person name="Rumpler F."/>
            <person name="Villalobos L.I.A.C."/>
            <person name="Clay J.M."/>
            <person name="Skokan R."/>
            <person name="Toyoda A."/>
            <person name="Suzuki Y."/>
            <person name="Kagoshima H."/>
            <person name="Schijlen E."/>
            <person name="Tajeshwar N."/>
            <person name="Catarino B."/>
            <person name="Hetherington A.J."/>
            <person name="Saltykova A."/>
            <person name="Bonnot C."/>
            <person name="Breuninger H."/>
            <person name="Symeonidi A."/>
            <person name="Radhakrishnan G.V."/>
            <person name="Van Nieuwerburgh F."/>
            <person name="Deforce D."/>
            <person name="Chang C."/>
            <person name="Karol K.G."/>
            <person name="Hedrich R."/>
            <person name="Ulvskov P."/>
            <person name="Glockner G."/>
            <person name="Delwiche C.F."/>
            <person name="Petrasek J."/>
            <person name="Van de Peer Y."/>
            <person name="Friml J."/>
            <person name="Beilby M."/>
            <person name="Dolan L."/>
            <person name="Kohara Y."/>
            <person name="Sugano S."/>
            <person name="Fujiyama A."/>
            <person name="Delaux P.-M."/>
            <person name="Quint M."/>
            <person name="TheiBen G."/>
            <person name="Hagemann M."/>
            <person name="Harholt J."/>
            <person name="Dunand C."/>
            <person name="Zachgo S."/>
            <person name="Langdale J."/>
            <person name="Maumus F."/>
            <person name="Straeten D.V.D."/>
            <person name="Gould S.B."/>
            <person name="Rensing S.A."/>
        </authorList>
    </citation>
    <scope>NUCLEOTIDE SEQUENCE [LARGE SCALE GENOMIC DNA]</scope>
    <source>
        <strain evidence="11 12">S276</strain>
    </source>
</reference>
<dbReference type="Gene3D" id="3.40.50.150">
    <property type="entry name" value="Vaccinia Virus protein VP39"/>
    <property type="match status" value="1"/>
</dbReference>
<dbReference type="EMBL" id="BFEA01000027">
    <property type="protein sequence ID" value="GBG62278.1"/>
    <property type="molecule type" value="Genomic_DNA"/>
</dbReference>
<dbReference type="GO" id="GO:0016020">
    <property type="term" value="C:membrane"/>
    <property type="evidence" value="ECO:0007669"/>
    <property type="project" value="UniProtKB-SubCell"/>
</dbReference>
<keyword evidence="2 10" id="KW-0489">Methyltransferase</keyword>